<feature type="region of interest" description="Disordered" evidence="1">
    <location>
        <begin position="1"/>
        <end position="53"/>
    </location>
</feature>
<gene>
    <name evidence="2" type="ORF">SLEP1_g30190</name>
</gene>
<organism evidence="2 3">
    <name type="scientific">Rubroshorea leprosula</name>
    <dbReference type="NCBI Taxonomy" id="152421"/>
    <lineage>
        <taxon>Eukaryota</taxon>
        <taxon>Viridiplantae</taxon>
        <taxon>Streptophyta</taxon>
        <taxon>Embryophyta</taxon>
        <taxon>Tracheophyta</taxon>
        <taxon>Spermatophyta</taxon>
        <taxon>Magnoliopsida</taxon>
        <taxon>eudicotyledons</taxon>
        <taxon>Gunneridae</taxon>
        <taxon>Pentapetalae</taxon>
        <taxon>rosids</taxon>
        <taxon>malvids</taxon>
        <taxon>Malvales</taxon>
        <taxon>Dipterocarpaceae</taxon>
        <taxon>Rubroshorea</taxon>
    </lineage>
</organism>
<reference evidence="2 3" key="1">
    <citation type="journal article" date="2021" name="Commun. Biol.">
        <title>The genome of Shorea leprosula (Dipterocarpaceae) highlights the ecological relevance of drought in aseasonal tropical rainforests.</title>
        <authorList>
            <person name="Ng K.K.S."/>
            <person name="Kobayashi M.J."/>
            <person name="Fawcett J.A."/>
            <person name="Hatakeyama M."/>
            <person name="Paape T."/>
            <person name="Ng C.H."/>
            <person name="Ang C.C."/>
            <person name="Tnah L.H."/>
            <person name="Lee C.T."/>
            <person name="Nishiyama T."/>
            <person name="Sese J."/>
            <person name="O'Brien M.J."/>
            <person name="Copetti D."/>
            <person name="Mohd Noor M.I."/>
            <person name="Ong R.C."/>
            <person name="Putra M."/>
            <person name="Sireger I.Z."/>
            <person name="Indrioko S."/>
            <person name="Kosugi Y."/>
            <person name="Izuno A."/>
            <person name="Isagi Y."/>
            <person name="Lee S.L."/>
            <person name="Shimizu K.K."/>
        </authorList>
    </citation>
    <scope>NUCLEOTIDE SEQUENCE [LARGE SCALE GENOMIC DNA]</scope>
    <source>
        <strain evidence="2">214</strain>
    </source>
</reference>
<name>A0AAV5K7V1_9ROSI</name>
<dbReference type="Proteomes" id="UP001054252">
    <property type="component" value="Unassembled WGS sequence"/>
</dbReference>
<dbReference type="EMBL" id="BPVZ01000054">
    <property type="protein sequence ID" value="GKV20009.1"/>
    <property type="molecule type" value="Genomic_DNA"/>
</dbReference>
<keyword evidence="3" id="KW-1185">Reference proteome</keyword>
<dbReference type="AlphaFoldDB" id="A0AAV5K7V1"/>
<comment type="caution">
    <text evidence="2">The sequence shown here is derived from an EMBL/GenBank/DDBJ whole genome shotgun (WGS) entry which is preliminary data.</text>
</comment>
<evidence type="ECO:0000313" key="3">
    <source>
        <dbReference type="Proteomes" id="UP001054252"/>
    </source>
</evidence>
<evidence type="ECO:0000313" key="2">
    <source>
        <dbReference type="EMBL" id="GKV20009.1"/>
    </source>
</evidence>
<accession>A0AAV5K7V1</accession>
<proteinExistence type="predicted"/>
<feature type="compositionally biased region" description="Polar residues" evidence="1">
    <location>
        <begin position="27"/>
        <end position="37"/>
    </location>
</feature>
<evidence type="ECO:0000256" key="1">
    <source>
        <dbReference type="SAM" id="MobiDB-lite"/>
    </source>
</evidence>
<protein>
    <submittedName>
        <fullName evidence="2">Uncharacterized protein</fullName>
    </submittedName>
</protein>
<sequence>MNPAPRFATNPAPGCGIRRKPLPWVSKRTQAQDSSRNLGAGFRDKPGFVQTQS</sequence>